<dbReference type="AlphaFoldDB" id="A0A9P5A7V9"/>
<evidence type="ECO:0000313" key="2">
    <source>
        <dbReference type="EMBL" id="KAF4333900.1"/>
    </source>
</evidence>
<gene>
    <name evidence="2" type="ORF">FBEOM_12276</name>
</gene>
<dbReference type="Proteomes" id="UP000730481">
    <property type="component" value="Unassembled WGS sequence"/>
</dbReference>
<feature type="region of interest" description="Disordered" evidence="1">
    <location>
        <begin position="16"/>
        <end position="58"/>
    </location>
</feature>
<reference evidence="2" key="1">
    <citation type="journal article" date="2017" name="Mycologia">
        <title>Fusarium algeriense, sp. nov., a novel toxigenic crown rot pathogen of durum wheat from Algeria is nested in the Fusarium burgessii species complex.</title>
        <authorList>
            <person name="Laraba I."/>
            <person name="Keddad A."/>
            <person name="Boureghda H."/>
            <person name="Abdallah N."/>
            <person name="Vaughan M.M."/>
            <person name="Proctor R.H."/>
            <person name="Busman M."/>
            <person name="O'Donnell K."/>
        </authorList>
    </citation>
    <scope>NUCLEOTIDE SEQUENCE</scope>
    <source>
        <strain evidence="2">NRRL 25174</strain>
    </source>
</reference>
<comment type="caution">
    <text evidence="2">The sequence shown here is derived from an EMBL/GenBank/DDBJ whole genome shotgun (WGS) entry which is preliminary data.</text>
</comment>
<sequence length="346" mass="39085">MEKFFYRLKGREGRSQLRKQKTDFTQTIHDPDGDSSKQVVDQQDPDLSPREAGPPVDPQDDIVTFTGRNIVELPTGQINVEILIIQGFPPGDYINLTLHRTKKPRCAEEFTFTIQGPWYMTFNQVAKLLKEHGYREPYSAKHATLAVRNWNEDKAMPTEFQICAVDGPSCYAEPGLLINRDESIGSFTDVLRQLRVRCKDGKAVTTSFPAELEITFHRTLRLPEEGELHYQSHRLCHIPVMGIASISRQLQNSSNASLTNMARKGGVFFTLYQREPMFLSFKATSDSFAIRSLVGGVNAISGLPWNSPVPRQLSKQDYLYVPTQKYLDGIAVGKKTVRQFVAMPLG</sequence>
<organism evidence="2 3">
    <name type="scientific">Fusarium beomiforme</name>
    <dbReference type="NCBI Taxonomy" id="44412"/>
    <lineage>
        <taxon>Eukaryota</taxon>
        <taxon>Fungi</taxon>
        <taxon>Dikarya</taxon>
        <taxon>Ascomycota</taxon>
        <taxon>Pezizomycotina</taxon>
        <taxon>Sordariomycetes</taxon>
        <taxon>Hypocreomycetidae</taxon>
        <taxon>Hypocreales</taxon>
        <taxon>Nectriaceae</taxon>
        <taxon>Fusarium</taxon>
        <taxon>Fusarium burgessii species complex</taxon>
    </lineage>
</organism>
<accession>A0A9P5A7V9</accession>
<proteinExistence type="predicted"/>
<dbReference type="OrthoDB" id="1658288at2759"/>
<dbReference type="EMBL" id="PVQB02000769">
    <property type="protein sequence ID" value="KAF4333900.1"/>
    <property type="molecule type" value="Genomic_DNA"/>
</dbReference>
<reference evidence="2" key="2">
    <citation type="submission" date="2020-02" db="EMBL/GenBank/DDBJ databases">
        <title>Identification and distribution of gene clusters putatively required for synthesis of sphingolipid metabolism inhibitors in phylogenetically diverse species of the filamentous fungus Fusarium.</title>
        <authorList>
            <person name="Kim H.-S."/>
            <person name="Busman M."/>
            <person name="Brown D.W."/>
            <person name="Divon H."/>
            <person name="Uhlig S."/>
            <person name="Proctor R.H."/>
        </authorList>
    </citation>
    <scope>NUCLEOTIDE SEQUENCE</scope>
    <source>
        <strain evidence="2">NRRL 25174</strain>
    </source>
</reference>
<name>A0A9P5A7V9_9HYPO</name>
<keyword evidence="3" id="KW-1185">Reference proteome</keyword>
<evidence type="ECO:0000256" key="1">
    <source>
        <dbReference type="SAM" id="MobiDB-lite"/>
    </source>
</evidence>
<evidence type="ECO:0000313" key="3">
    <source>
        <dbReference type="Proteomes" id="UP000730481"/>
    </source>
</evidence>
<protein>
    <submittedName>
        <fullName evidence="2">Integral membrane protein</fullName>
    </submittedName>
</protein>